<sequence length="44" mass="5247">MFLNWIMIVLHIDQTTHLTILYYLQSLIYDVLDKQNELVLVLAV</sequence>
<reference evidence="2" key="1">
    <citation type="journal article" date="2012" name="Nat. Biotechnol.">
        <title>Reference genome sequence of the model plant Setaria.</title>
        <authorList>
            <person name="Bennetzen J.L."/>
            <person name="Schmutz J."/>
            <person name="Wang H."/>
            <person name="Percifield R."/>
            <person name="Hawkins J."/>
            <person name="Pontaroli A.C."/>
            <person name="Estep M."/>
            <person name="Feng L."/>
            <person name="Vaughn J.N."/>
            <person name="Grimwood J."/>
            <person name="Jenkins J."/>
            <person name="Barry K."/>
            <person name="Lindquist E."/>
            <person name="Hellsten U."/>
            <person name="Deshpande S."/>
            <person name="Wang X."/>
            <person name="Wu X."/>
            <person name="Mitros T."/>
            <person name="Triplett J."/>
            <person name="Yang X."/>
            <person name="Ye C.Y."/>
            <person name="Mauro-Herrera M."/>
            <person name="Wang L."/>
            <person name="Li P."/>
            <person name="Sharma M."/>
            <person name="Sharma R."/>
            <person name="Ronald P.C."/>
            <person name="Panaud O."/>
            <person name="Kellogg E.A."/>
            <person name="Brutnell T.P."/>
            <person name="Doust A.N."/>
            <person name="Tuskan G.A."/>
            <person name="Rokhsar D."/>
            <person name="Devos K.M."/>
        </authorList>
    </citation>
    <scope>NUCLEOTIDE SEQUENCE [LARGE SCALE GENOMIC DNA]</scope>
    <source>
        <strain evidence="2">cv. Yugu1</strain>
    </source>
</reference>
<protein>
    <submittedName>
        <fullName evidence="1">Uncharacterized protein</fullName>
    </submittedName>
</protein>
<keyword evidence="2" id="KW-1185">Reference proteome</keyword>
<dbReference type="Proteomes" id="UP000004995">
    <property type="component" value="Unassembled WGS sequence"/>
</dbReference>
<dbReference type="HOGENOM" id="CLU_3225574_0_0_1"/>
<dbReference type="AlphaFoldDB" id="K3YFG1"/>
<dbReference type="EMBL" id="AGNK02004318">
    <property type="status" value="NOT_ANNOTATED_CDS"/>
    <property type="molecule type" value="Genomic_DNA"/>
</dbReference>
<name>K3YFG1_SETIT</name>
<reference evidence="1" key="2">
    <citation type="submission" date="2018-08" db="UniProtKB">
        <authorList>
            <consortium name="EnsemblPlants"/>
        </authorList>
    </citation>
    <scope>IDENTIFICATION</scope>
    <source>
        <strain evidence="1">Yugu1</strain>
    </source>
</reference>
<evidence type="ECO:0000313" key="1">
    <source>
        <dbReference type="EnsemblPlants" id="KQK97047"/>
    </source>
</evidence>
<evidence type="ECO:0000313" key="2">
    <source>
        <dbReference type="Proteomes" id="UP000004995"/>
    </source>
</evidence>
<organism evidence="1 2">
    <name type="scientific">Setaria italica</name>
    <name type="common">Foxtail millet</name>
    <name type="synonym">Panicum italicum</name>
    <dbReference type="NCBI Taxonomy" id="4555"/>
    <lineage>
        <taxon>Eukaryota</taxon>
        <taxon>Viridiplantae</taxon>
        <taxon>Streptophyta</taxon>
        <taxon>Embryophyta</taxon>
        <taxon>Tracheophyta</taxon>
        <taxon>Spermatophyta</taxon>
        <taxon>Magnoliopsida</taxon>
        <taxon>Liliopsida</taxon>
        <taxon>Poales</taxon>
        <taxon>Poaceae</taxon>
        <taxon>PACMAD clade</taxon>
        <taxon>Panicoideae</taxon>
        <taxon>Panicodae</taxon>
        <taxon>Paniceae</taxon>
        <taxon>Cenchrinae</taxon>
        <taxon>Setaria</taxon>
    </lineage>
</organism>
<dbReference type="Gramene" id="KQK97047">
    <property type="protein sequence ID" value="KQK97047"/>
    <property type="gene ID" value="SETIT_012979mg"/>
</dbReference>
<dbReference type="InParanoid" id="K3YFG1"/>
<dbReference type="EnsemblPlants" id="KQK97047">
    <property type="protein sequence ID" value="KQK97047"/>
    <property type="gene ID" value="SETIT_012979mg"/>
</dbReference>
<accession>K3YFG1</accession>
<proteinExistence type="predicted"/>